<dbReference type="STRING" id="366602.Caul_0659"/>
<dbReference type="InterPro" id="IPR003594">
    <property type="entry name" value="HATPase_dom"/>
</dbReference>
<evidence type="ECO:0000256" key="9">
    <source>
        <dbReference type="ARBA" id="ARBA00022840"/>
    </source>
</evidence>
<dbReference type="InterPro" id="IPR001789">
    <property type="entry name" value="Sig_transdc_resp-reg_receiver"/>
</dbReference>
<keyword evidence="8 17" id="KW-0418">Kinase</keyword>
<dbReference type="Pfam" id="PF00072">
    <property type="entry name" value="Response_reg"/>
    <property type="match status" value="1"/>
</dbReference>
<evidence type="ECO:0000256" key="4">
    <source>
        <dbReference type="ARBA" id="ARBA00022553"/>
    </source>
</evidence>
<feature type="domain" description="Histidine kinase" evidence="15">
    <location>
        <begin position="206"/>
        <end position="423"/>
    </location>
</feature>
<reference evidence="17" key="1">
    <citation type="submission" date="2008-01" db="EMBL/GenBank/DDBJ databases">
        <title>Complete sequence of chromosome of Caulobacter sp. K31.</title>
        <authorList>
            <consortium name="US DOE Joint Genome Institute"/>
            <person name="Copeland A."/>
            <person name="Lucas S."/>
            <person name="Lapidus A."/>
            <person name="Barry K."/>
            <person name="Glavina del Rio T."/>
            <person name="Dalin E."/>
            <person name="Tice H."/>
            <person name="Pitluck S."/>
            <person name="Bruce D."/>
            <person name="Goodwin L."/>
            <person name="Thompson L.S."/>
            <person name="Brettin T."/>
            <person name="Detter J.C."/>
            <person name="Han C."/>
            <person name="Schmutz J."/>
            <person name="Larimer F."/>
            <person name="Land M."/>
            <person name="Hauser L."/>
            <person name="Kyrpides N."/>
            <person name="Kim E."/>
            <person name="Stephens C."/>
            <person name="Richardson P."/>
        </authorList>
    </citation>
    <scope>NUCLEOTIDE SEQUENCE [LARGE SCALE GENOMIC DNA]</scope>
    <source>
        <strain evidence="17">K31</strain>
    </source>
</reference>
<dbReference type="EMBL" id="CP000927">
    <property type="protein sequence ID" value="ABZ69792.1"/>
    <property type="molecule type" value="Genomic_DNA"/>
</dbReference>
<dbReference type="InterPro" id="IPR036097">
    <property type="entry name" value="HisK_dim/P_sf"/>
</dbReference>
<proteinExistence type="predicted"/>
<accession>B0T891</accession>
<dbReference type="SMART" id="SM00387">
    <property type="entry name" value="HATPase_c"/>
    <property type="match status" value="1"/>
</dbReference>
<sequence length="570" mass="60708">MDLRDFLDDGREGATLTMSRRSRTIRLLMMVLVGGLLAFNFGWKATLAWAAVNLVLESWLAVLNAWFKPREDGRTSLAVRLCPGAAFSATWSVMAALCWIHGSPPMKFAALIILFGLLIEGLKYASLSQTAMLALIPPPLIALVVAPVMFGGFSGLGRVMAVITLAGLAAYVLDAMRLVRASALALEKAQIEAQEANRAKSAFLAMMSHELRTPMNGVLGMAHALGSTQLDARQADYVETIVQSGDGLMAILNDILDLSKIEARKLEFEITPFDIRALGRQLQRVWSETARRKGLSLTLDVAPETPQWLAGDPARVRQILLNLVSNALKFTEEGRVALRIAPHAAGGVEITVSDTGAGMSPEQQAKLFTPFVQGDASIARRFGGTGLGLSICRELAEMMGGRVTADSRPGEGSTFTVVLALATAQAPTPEAAPAARPDLAGTRVLVVDDNVANQAVARAVLEAAGVLVGTANDGRQALARLRVEDFDLVLMDVHMPVMDGIEALRRVRGGEGGRADVPVMALTADAMSGEAERLVGLGFDDAQPKPIQPAGLLRAIARRRAPPHPQVLAG</sequence>
<evidence type="ECO:0000313" key="17">
    <source>
        <dbReference type="EMBL" id="ABZ69792.1"/>
    </source>
</evidence>
<evidence type="ECO:0000256" key="14">
    <source>
        <dbReference type="SAM" id="Phobius"/>
    </source>
</evidence>
<dbReference type="GO" id="GO:0005524">
    <property type="term" value="F:ATP binding"/>
    <property type="evidence" value="ECO:0007669"/>
    <property type="project" value="UniProtKB-KW"/>
</dbReference>
<feature type="transmembrane region" description="Helical" evidence="14">
    <location>
        <begin position="79"/>
        <end position="102"/>
    </location>
</feature>
<dbReference type="FunFam" id="1.10.287.130:FF:000004">
    <property type="entry name" value="Ethylene receptor 1"/>
    <property type="match status" value="1"/>
</dbReference>
<dbReference type="Gene3D" id="3.30.565.10">
    <property type="entry name" value="Histidine kinase-like ATPase, C-terminal domain"/>
    <property type="match status" value="1"/>
</dbReference>
<dbReference type="Gene3D" id="3.40.50.2300">
    <property type="match status" value="1"/>
</dbReference>
<dbReference type="Gene3D" id="1.10.287.130">
    <property type="match status" value="1"/>
</dbReference>
<keyword evidence="10 14" id="KW-1133">Transmembrane helix</keyword>
<evidence type="ECO:0000256" key="10">
    <source>
        <dbReference type="ARBA" id="ARBA00022989"/>
    </source>
</evidence>
<dbReference type="HOGENOM" id="CLU_000445_114_75_5"/>
<evidence type="ECO:0000256" key="3">
    <source>
        <dbReference type="ARBA" id="ARBA00012438"/>
    </source>
</evidence>
<dbReference type="CDD" id="cd00082">
    <property type="entry name" value="HisKA"/>
    <property type="match status" value="1"/>
</dbReference>
<evidence type="ECO:0000256" key="11">
    <source>
        <dbReference type="ARBA" id="ARBA00023012"/>
    </source>
</evidence>
<keyword evidence="4 13" id="KW-0597">Phosphoprotein</keyword>
<dbReference type="Pfam" id="PF00512">
    <property type="entry name" value="HisKA"/>
    <property type="match status" value="1"/>
</dbReference>
<gene>
    <name evidence="17" type="ordered locus">Caul_0659</name>
</gene>
<feature type="modified residue" description="4-aspartylphosphate" evidence="13">
    <location>
        <position position="492"/>
    </location>
</feature>
<keyword evidence="11" id="KW-0902">Two-component regulatory system</keyword>
<protein>
    <recommendedName>
        <fullName evidence="3">histidine kinase</fullName>
        <ecNumber evidence="3">2.7.13.3</ecNumber>
    </recommendedName>
</protein>
<dbReference type="InterPro" id="IPR005467">
    <property type="entry name" value="His_kinase_dom"/>
</dbReference>
<dbReference type="GO" id="GO:0000155">
    <property type="term" value="F:phosphorelay sensor kinase activity"/>
    <property type="evidence" value="ECO:0007669"/>
    <property type="project" value="InterPro"/>
</dbReference>
<evidence type="ECO:0000259" key="16">
    <source>
        <dbReference type="PROSITE" id="PS50110"/>
    </source>
</evidence>
<dbReference type="FunFam" id="3.30.565.10:FF:000010">
    <property type="entry name" value="Sensor histidine kinase RcsC"/>
    <property type="match status" value="1"/>
</dbReference>
<dbReference type="SUPFAM" id="SSF47384">
    <property type="entry name" value="Homodimeric domain of signal transducing histidine kinase"/>
    <property type="match status" value="1"/>
</dbReference>
<dbReference type="CDD" id="cd16922">
    <property type="entry name" value="HATPase_EvgS-ArcB-TorS-like"/>
    <property type="match status" value="1"/>
</dbReference>
<comment type="subcellular location">
    <subcellularLocation>
        <location evidence="2">Membrane</location>
    </subcellularLocation>
</comment>
<comment type="catalytic activity">
    <reaction evidence="1">
        <text>ATP + protein L-histidine = ADP + protein N-phospho-L-histidine.</text>
        <dbReference type="EC" id="2.7.13.3"/>
    </reaction>
</comment>
<dbReference type="GO" id="GO:0016020">
    <property type="term" value="C:membrane"/>
    <property type="evidence" value="ECO:0007669"/>
    <property type="project" value="UniProtKB-SubCell"/>
</dbReference>
<dbReference type="InterPro" id="IPR036890">
    <property type="entry name" value="HATPase_C_sf"/>
</dbReference>
<dbReference type="SUPFAM" id="SSF52172">
    <property type="entry name" value="CheY-like"/>
    <property type="match status" value="1"/>
</dbReference>
<dbReference type="eggNOG" id="COG2205">
    <property type="taxonomic scope" value="Bacteria"/>
</dbReference>
<dbReference type="Pfam" id="PF02518">
    <property type="entry name" value="HATPase_c"/>
    <property type="match status" value="1"/>
</dbReference>
<feature type="transmembrane region" description="Helical" evidence="14">
    <location>
        <begin position="49"/>
        <end position="67"/>
    </location>
</feature>
<dbReference type="AlphaFoldDB" id="B0T891"/>
<evidence type="ECO:0000256" key="12">
    <source>
        <dbReference type="ARBA" id="ARBA00023136"/>
    </source>
</evidence>
<dbReference type="PRINTS" id="PR00344">
    <property type="entry name" value="BCTRLSENSOR"/>
</dbReference>
<dbReference type="EC" id="2.7.13.3" evidence="3"/>
<feature type="transmembrane region" description="Helical" evidence="14">
    <location>
        <begin position="108"/>
        <end position="125"/>
    </location>
</feature>
<evidence type="ECO:0000256" key="2">
    <source>
        <dbReference type="ARBA" id="ARBA00004370"/>
    </source>
</evidence>
<dbReference type="SMART" id="SM00388">
    <property type="entry name" value="HisKA"/>
    <property type="match status" value="1"/>
</dbReference>
<keyword evidence="12 14" id="KW-0472">Membrane</keyword>
<keyword evidence="7" id="KW-0547">Nucleotide-binding</keyword>
<dbReference type="SMART" id="SM00448">
    <property type="entry name" value="REC"/>
    <property type="match status" value="1"/>
</dbReference>
<dbReference type="PROSITE" id="PS50109">
    <property type="entry name" value="HIS_KIN"/>
    <property type="match status" value="1"/>
</dbReference>
<feature type="transmembrane region" description="Helical" evidence="14">
    <location>
        <begin position="25"/>
        <end position="43"/>
    </location>
</feature>
<dbReference type="PANTHER" id="PTHR43047">
    <property type="entry name" value="TWO-COMPONENT HISTIDINE PROTEIN KINASE"/>
    <property type="match status" value="1"/>
</dbReference>
<dbReference type="KEGG" id="cak:Caul_0659"/>
<dbReference type="CDD" id="cd17546">
    <property type="entry name" value="REC_hyHK_CKI1_RcsC-like"/>
    <property type="match status" value="1"/>
</dbReference>
<dbReference type="OrthoDB" id="9801651at2"/>
<dbReference type="PANTHER" id="PTHR43047:SF64">
    <property type="entry name" value="HISTIDINE KINASE CONTAINING CHEY-HOMOLOGOUS RECEIVER DOMAIN AND PAS DOMAIN-RELATED"/>
    <property type="match status" value="1"/>
</dbReference>
<evidence type="ECO:0000256" key="8">
    <source>
        <dbReference type="ARBA" id="ARBA00022777"/>
    </source>
</evidence>
<dbReference type="InterPro" id="IPR003661">
    <property type="entry name" value="HisK_dim/P_dom"/>
</dbReference>
<dbReference type="InterPro" id="IPR004358">
    <property type="entry name" value="Sig_transdc_His_kin-like_C"/>
</dbReference>
<keyword evidence="6 14" id="KW-0812">Transmembrane</keyword>
<dbReference type="PROSITE" id="PS50110">
    <property type="entry name" value="RESPONSE_REGULATORY"/>
    <property type="match status" value="1"/>
</dbReference>
<name>B0T891_CAUSK</name>
<evidence type="ECO:0000259" key="15">
    <source>
        <dbReference type="PROSITE" id="PS50109"/>
    </source>
</evidence>
<dbReference type="SUPFAM" id="SSF55874">
    <property type="entry name" value="ATPase domain of HSP90 chaperone/DNA topoisomerase II/histidine kinase"/>
    <property type="match status" value="1"/>
</dbReference>
<keyword evidence="5 17" id="KW-0808">Transferase</keyword>
<evidence type="ECO:0000256" key="6">
    <source>
        <dbReference type="ARBA" id="ARBA00022692"/>
    </source>
</evidence>
<keyword evidence="9" id="KW-0067">ATP-binding</keyword>
<feature type="domain" description="Response regulatory" evidence="16">
    <location>
        <begin position="443"/>
        <end position="560"/>
    </location>
</feature>
<evidence type="ECO:0000256" key="5">
    <source>
        <dbReference type="ARBA" id="ARBA00022679"/>
    </source>
</evidence>
<evidence type="ECO:0000256" key="13">
    <source>
        <dbReference type="PROSITE-ProRule" id="PRU00169"/>
    </source>
</evidence>
<evidence type="ECO:0000256" key="1">
    <source>
        <dbReference type="ARBA" id="ARBA00000085"/>
    </source>
</evidence>
<organism evidence="17">
    <name type="scientific">Caulobacter sp. (strain K31)</name>
    <dbReference type="NCBI Taxonomy" id="366602"/>
    <lineage>
        <taxon>Bacteria</taxon>
        <taxon>Pseudomonadati</taxon>
        <taxon>Pseudomonadota</taxon>
        <taxon>Alphaproteobacteria</taxon>
        <taxon>Caulobacterales</taxon>
        <taxon>Caulobacteraceae</taxon>
        <taxon>Caulobacter</taxon>
    </lineage>
</organism>
<evidence type="ECO:0000256" key="7">
    <source>
        <dbReference type="ARBA" id="ARBA00022741"/>
    </source>
</evidence>
<dbReference type="InterPro" id="IPR011006">
    <property type="entry name" value="CheY-like_superfamily"/>
</dbReference>